<dbReference type="EMBL" id="CP044616">
    <property type="protein sequence ID" value="QRD92221.1"/>
    <property type="molecule type" value="Genomic_DNA"/>
</dbReference>
<dbReference type="PROSITE" id="PS51502">
    <property type="entry name" value="S_R_A_B_BARREL"/>
    <property type="match status" value="1"/>
</dbReference>
<dbReference type="PANTHER" id="PTHR33178">
    <property type="match status" value="1"/>
</dbReference>
<evidence type="ECO:0000256" key="1">
    <source>
        <dbReference type="ARBA" id="ARBA00011738"/>
    </source>
</evidence>
<evidence type="ECO:0000313" key="3">
    <source>
        <dbReference type="EMBL" id="QRD92221.1"/>
    </source>
</evidence>
<dbReference type="Gene3D" id="3.30.70.100">
    <property type="match status" value="1"/>
</dbReference>
<feature type="domain" description="Stress-response A/B barrel" evidence="2">
    <location>
        <begin position="3"/>
        <end position="101"/>
    </location>
</feature>
<dbReference type="InterPro" id="IPR013097">
    <property type="entry name" value="Dabb"/>
</dbReference>
<proteinExistence type="predicted"/>
<name>A0A7U2MYJ2_ASPFN</name>
<evidence type="ECO:0000313" key="4">
    <source>
        <dbReference type="Proteomes" id="UP000596276"/>
    </source>
</evidence>
<dbReference type="InterPro" id="IPR044662">
    <property type="entry name" value="HS1/DABB1-like"/>
</dbReference>
<gene>
    <name evidence="3" type="ORF">F9C07_2110266</name>
</gene>
<evidence type="ECO:0000259" key="2">
    <source>
        <dbReference type="PROSITE" id="PS51502"/>
    </source>
</evidence>
<dbReference type="AlphaFoldDB" id="A0A7U2MYJ2"/>
<sequence>MTLVHIVLFKFRSNVSEEHKKTFVTELKQLKHLSCVKAGRLLVGGPSVTDPIERSQGFQIALVSYHENREALAEYQASDEHHRVTSTYMFPYKEDLVRFDFEVDEEDEYMCQFPLGDLGKY</sequence>
<dbReference type="SMART" id="SM00886">
    <property type="entry name" value="Dabb"/>
    <property type="match status" value="1"/>
</dbReference>
<reference evidence="4" key="1">
    <citation type="journal article" date="2021" name="G3 (Bethesda)">
        <title>Chromosome assembled and annotated genome sequence of Aspergillus flavus NRRL 3357.</title>
        <authorList>
            <person name="Skerker J.M."/>
            <person name="Pianalto K.M."/>
            <person name="Mondo S.J."/>
            <person name="Yang K."/>
            <person name="Arkin A.P."/>
            <person name="Keller N.P."/>
            <person name="Grigoriev I.V."/>
            <person name="Louise Glass N.L."/>
        </authorList>
    </citation>
    <scope>NUCLEOTIDE SEQUENCE [LARGE SCALE GENOMIC DNA]</scope>
    <source>
        <strain evidence="4">ATCC 200026 / FGSC A1120 / IAM 13836 / NRRL 3357 / JCM 12722 / SRRC 167</strain>
    </source>
</reference>
<protein>
    <submittedName>
        <fullName evidence="3">Stress responsive A/B barrel domain protein</fullName>
    </submittedName>
</protein>
<dbReference type="PANTHER" id="PTHR33178:SF17">
    <property type="entry name" value="STRESS-RESPONSE A_B BARREL DOMAIN-CONTAINING PROTEIN"/>
    <property type="match status" value="1"/>
</dbReference>
<dbReference type="Pfam" id="PF07876">
    <property type="entry name" value="Dabb"/>
    <property type="match status" value="1"/>
</dbReference>
<comment type="subunit">
    <text evidence="1">Homodimer.</text>
</comment>
<keyword evidence="4" id="KW-1185">Reference proteome</keyword>
<organism evidence="3 4">
    <name type="scientific">Aspergillus flavus (strain ATCC 200026 / FGSC A1120 / IAM 13836 / NRRL 3357 / JCM 12722 / SRRC 167)</name>
    <dbReference type="NCBI Taxonomy" id="332952"/>
    <lineage>
        <taxon>Eukaryota</taxon>
        <taxon>Fungi</taxon>
        <taxon>Dikarya</taxon>
        <taxon>Ascomycota</taxon>
        <taxon>Pezizomycotina</taxon>
        <taxon>Eurotiomycetes</taxon>
        <taxon>Eurotiomycetidae</taxon>
        <taxon>Eurotiales</taxon>
        <taxon>Aspergillaceae</taxon>
        <taxon>Aspergillus</taxon>
        <taxon>Aspergillus subgen. Circumdati</taxon>
    </lineage>
</organism>
<dbReference type="SUPFAM" id="SSF54909">
    <property type="entry name" value="Dimeric alpha+beta barrel"/>
    <property type="match status" value="1"/>
</dbReference>
<dbReference type="InterPro" id="IPR011008">
    <property type="entry name" value="Dimeric_a/b-barrel"/>
</dbReference>
<accession>A0A7U2MYJ2</accession>
<dbReference type="Proteomes" id="UP000596276">
    <property type="component" value="Chromosome 8"/>
</dbReference>